<evidence type="ECO:0000313" key="2">
    <source>
        <dbReference type="Proteomes" id="UP000190797"/>
    </source>
</evidence>
<dbReference type="KEGG" id="noa:BKM31_16115"/>
<reference evidence="2" key="1">
    <citation type="journal article" date="2017" name="Med. Chem. Commun.">
        <title>Nonomuraea sp. ATCC 55076 harbours the largest actinomycete chromosome to date and the kistamicin biosynthetic gene cluster.</title>
        <authorList>
            <person name="Nazari B."/>
            <person name="Forneris C.C."/>
            <person name="Gibson M.I."/>
            <person name="Moon K."/>
            <person name="Schramma K.R."/>
            <person name="Seyedsayamdost M.R."/>
        </authorList>
    </citation>
    <scope>NUCLEOTIDE SEQUENCE [LARGE SCALE GENOMIC DNA]</scope>
    <source>
        <strain evidence="2">ATCC 55076</strain>
    </source>
</reference>
<dbReference type="Proteomes" id="UP000190797">
    <property type="component" value="Chromosome"/>
</dbReference>
<accession>A0A1U9ZXV4</accession>
<gene>
    <name evidence="1" type="ORF">BKM31_16115</name>
</gene>
<proteinExistence type="predicted"/>
<sequence>MVLMDRSGSMHQVKNDAECGHITLLLEQKTNPAETLVSLYDFATNHRVVYEYPALNHAPSTR</sequence>
<dbReference type="EMBL" id="CP017717">
    <property type="protein sequence ID" value="AQZ62782.1"/>
    <property type="molecule type" value="Genomic_DNA"/>
</dbReference>
<protein>
    <submittedName>
        <fullName evidence="1">Uncharacterized protein</fullName>
    </submittedName>
</protein>
<dbReference type="AlphaFoldDB" id="A0A1U9ZXV4"/>
<evidence type="ECO:0000313" key="1">
    <source>
        <dbReference type="EMBL" id="AQZ62782.1"/>
    </source>
</evidence>
<keyword evidence="2" id="KW-1185">Reference proteome</keyword>
<organism evidence="1 2">
    <name type="scientific">[Actinomadura] parvosata subsp. kistnae</name>
    <dbReference type="NCBI Taxonomy" id="1909395"/>
    <lineage>
        <taxon>Bacteria</taxon>
        <taxon>Bacillati</taxon>
        <taxon>Actinomycetota</taxon>
        <taxon>Actinomycetes</taxon>
        <taxon>Streptosporangiales</taxon>
        <taxon>Streptosporangiaceae</taxon>
        <taxon>Nonomuraea</taxon>
    </lineage>
</organism>
<name>A0A1U9ZXV4_9ACTN</name>